<dbReference type="KEGG" id="pdh:B9T62_36825"/>
<evidence type="ECO:0000313" key="7">
    <source>
        <dbReference type="Proteomes" id="UP000249890"/>
    </source>
</evidence>
<dbReference type="OrthoDB" id="9773308at2"/>
<dbReference type="RefSeq" id="WP_087919768.1">
    <property type="nucleotide sequence ID" value="NZ_CP021780.1"/>
</dbReference>
<dbReference type="EMBL" id="CP021780">
    <property type="protein sequence ID" value="ASA25808.1"/>
    <property type="molecule type" value="Genomic_DNA"/>
</dbReference>
<keyword evidence="7" id="KW-1185">Reference proteome</keyword>
<feature type="domain" description="HTH merR-type" evidence="5">
    <location>
        <begin position="4"/>
        <end position="73"/>
    </location>
</feature>
<protein>
    <submittedName>
        <fullName evidence="6">Transcriptional regulator</fullName>
    </submittedName>
</protein>
<organism evidence="6 7">
    <name type="scientific">Paenibacillus donghaensis</name>
    <dbReference type="NCBI Taxonomy" id="414771"/>
    <lineage>
        <taxon>Bacteria</taxon>
        <taxon>Bacillati</taxon>
        <taxon>Bacillota</taxon>
        <taxon>Bacilli</taxon>
        <taxon>Bacillales</taxon>
        <taxon>Paenibacillaceae</taxon>
        <taxon>Paenibacillus</taxon>
    </lineage>
</organism>
<dbReference type="GO" id="GO:0003677">
    <property type="term" value="F:DNA binding"/>
    <property type="evidence" value="ECO:0007669"/>
    <property type="project" value="UniProtKB-KW"/>
</dbReference>
<reference evidence="6 7" key="1">
    <citation type="submission" date="2017-06" db="EMBL/GenBank/DDBJ databases">
        <title>Complete genome sequence of Paenibacillus donghaensis KCTC 13049T isolated from East Sea sediment, South Korea.</title>
        <authorList>
            <person name="Jung B.K."/>
            <person name="Hong S.-J."/>
            <person name="Shin J.-H."/>
        </authorList>
    </citation>
    <scope>NUCLEOTIDE SEQUENCE [LARGE SCALE GENOMIC DNA]</scope>
    <source>
        <strain evidence="6 7">KCTC 13049</strain>
    </source>
</reference>
<dbReference type="Proteomes" id="UP000249890">
    <property type="component" value="Chromosome"/>
</dbReference>
<dbReference type="InterPro" id="IPR009061">
    <property type="entry name" value="DNA-bd_dom_put_sf"/>
</dbReference>
<dbReference type="InterPro" id="IPR047057">
    <property type="entry name" value="MerR_fam"/>
</dbReference>
<sequence>MKEEITISELARIMNVSVHQIRYFEEKEILHPAYTDDNSYRMYCMDQVYELAQILLLRRLGVSVPSIKQSLASFTEGQYEELLHHSLLETTAQMEKLQKHQQFISKVLQEQQNSTGQTEQYQVKQRKVVFLTRWIEMEPHTTLHARLLAEQAAHPPNLFETDIHYLYDSSNAITICLEAEQPNDFVLSAGDYLSSHFLLEHENELDQWIERFHEHAAAHSYVLAEPLILIEKSYLSLFSQGTLHYEILKRIESKDEAREGAQDDYHADYN</sequence>
<dbReference type="SUPFAM" id="SSF46955">
    <property type="entry name" value="Putative DNA-binding domain"/>
    <property type="match status" value="1"/>
</dbReference>
<dbReference type="GO" id="GO:0003700">
    <property type="term" value="F:DNA-binding transcription factor activity"/>
    <property type="evidence" value="ECO:0007669"/>
    <property type="project" value="InterPro"/>
</dbReference>
<dbReference type="AlphaFoldDB" id="A0A2Z2KYT2"/>
<evidence type="ECO:0000256" key="1">
    <source>
        <dbReference type="ARBA" id="ARBA00022491"/>
    </source>
</evidence>
<gene>
    <name evidence="6" type="ORF">B9T62_36825</name>
</gene>
<evidence type="ECO:0000259" key="5">
    <source>
        <dbReference type="PROSITE" id="PS50937"/>
    </source>
</evidence>
<evidence type="ECO:0000256" key="2">
    <source>
        <dbReference type="ARBA" id="ARBA00023015"/>
    </source>
</evidence>
<dbReference type="PROSITE" id="PS50937">
    <property type="entry name" value="HTH_MERR_2"/>
    <property type="match status" value="1"/>
</dbReference>
<dbReference type="Gene3D" id="1.10.1660.10">
    <property type="match status" value="1"/>
</dbReference>
<keyword evidence="3" id="KW-0238">DNA-binding</keyword>
<evidence type="ECO:0000256" key="4">
    <source>
        <dbReference type="ARBA" id="ARBA00023163"/>
    </source>
</evidence>
<accession>A0A2Z2KYT2</accession>
<keyword evidence="2" id="KW-0805">Transcription regulation</keyword>
<evidence type="ECO:0000256" key="3">
    <source>
        <dbReference type="ARBA" id="ARBA00023125"/>
    </source>
</evidence>
<keyword evidence="4" id="KW-0804">Transcription</keyword>
<name>A0A2Z2KYT2_9BACL</name>
<proteinExistence type="predicted"/>
<dbReference type="Pfam" id="PF13411">
    <property type="entry name" value="MerR_1"/>
    <property type="match status" value="1"/>
</dbReference>
<dbReference type="PANTHER" id="PTHR30204">
    <property type="entry name" value="REDOX-CYCLING DRUG-SENSING TRANSCRIPTIONAL ACTIVATOR SOXR"/>
    <property type="match status" value="1"/>
</dbReference>
<dbReference type="InterPro" id="IPR000551">
    <property type="entry name" value="MerR-type_HTH_dom"/>
</dbReference>
<dbReference type="SMART" id="SM00422">
    <property type="entry name" value="HTH_MERR"/>
    <property type="match status" value="1"/>
</dbReference>
<keyword evidence="1" id="KW-0678">Repressor</keyword>
<dbReference type="PANTHER" id="PTHR30204:SF69">
    <property type="entry name" value="MERR-FAMILY TRANSCRIPTIONAL REGULATOR"/>
    <property type="match status" value="1"/>
</dbReference>
<evidence type="ECO:0000313" key="6">
    <source>
        <dbReference type="EMBL" id="ASA25808.1"/>
    </source>
</evidence>